<accession>A0A2P8G7F8</accession>
<comment type="caution">
    <text evidence="1">The sequence shown here is derived from an EMBL/GenBank/DDBJ whole genome shotgun (WGS) entry which is preliminary data.</text>
</comment>
<name>A0A2P8G7F8_9BACT</name>
<dbReference type="AlphaFoldDB" id="A0A2P8G7F8"/>
<dbReference type="EMBL" id="PYGK01000006">
    <property type="protein sequence ID" value="PSL29919.1"/>
    <property type="molecule type" value="Genomic_DNA"/>
</dbReference>
<dbReference type="Proteomes" id="UP000240978">
    <property type="component" value="Unassembled WGS sequence"/>
</dbReference>
<organism evidence="1 2">
    <name type="scientific">Chitinophaga ginsengisoli</name>
    <dbReference type="NCBI Taxonomy" id="363837"/>
    <lineage>
        <taxon>Bacteria</taxon>
        <taxon>Pseudomonadati</taxon>
        <taxon>Bacteroidota</taxon>
        <taxon>Chitinophagia</taxon>
        <taxon>Chitinophagales</taxon>
        <taxon>Chitinophagaceae</taxon>
        <taxon>Chitinophaga</taxon>
    </lineage>
</organism>
<keyword evidence="2" id="KW-1185">Reference proteome</keyword>
<protein>
    <submittedName>
        <fullName evidence="1">Uncharacterized protein</fullName>
    </submittedName>
</protein>
<evidence type="ECO:0000313" key="2">
    <source>
        <dbReference type="Proteomes" id="UP000240978"/>
    </source>
</evidence>
<evidence type="ECO:0000313" key="1">
    <source>
        <dbReference type="EMBL" id="PSL29919.1"/>
    </source>
</evidence>
<proteinExistence type="predicted"/>
<gene>
    <name evidence="1" type="ORF">CLV42_106254</name>
</gene>
<reference evidence="1 2" key="1">
    <citation type="submission" date="2018-03" db="EMBL/GenBank/DDBJ databases">
        <title>Genomic Encyclopedia of Archaeal and Bacterial Type Strains, Phase II (KMG-II): from individual species to whole genera.</title>
        <authorList>
            <person name="Goeker M."/>
        </authorList>
    </citation>
    <scope>NUCLEOTIDE SEQUENCE [LARGE SCALE GENOMIC DNA]</scope>
    <source>
        <strain evidence="1 2">DSM 18107</strain>
    </source>
</reference>
<sequence>MTAPFQNGAVFFVKPACLDGKLKKISEIDYFIR</sequence>